<gene>
    <name evidence="2" type="ORF">GCM10011591_37480</name>
</gene>
<accession>A0A917QPI0</accession>
<feature type="chain" id="PRO_5039481120" description="Lipoprotein" evidence="1">
    <location>
        <begin position="24"/>
        <end position="183"/>
    </location>
</feature>
<evidence type="ECO:0000313" key="2">
    <source>
        <dbReference type="EMBL" id="GGK61701.1"/>
    </source>
</evidence>
<dbReference type="Proteomes" id="UP000612956">
    <property type="component" value="Unassembled WGS sequence"/>
</dbReference>
<dbReference type="EMBL" id="BMMW01000004">
    <property type="protein sequence ID" value="GGK61701.1"/>
    <property type="molecule type" value="Genomic_DNA"/>
</dbReference>
<dbReference type="PROSITE" id="PS51257">
    <property type="entry name" value="PROKAR_LIPOPROTEIN"/>
    <property type="match status" value="1"/>
</dbReference>
<name>A0A917QPI0_9NOCA</name>
<proteinExistence type="predicted"/>
<sequence length="183" mass="18444">MRQQQRLGLLCATTAAAAAVVIAGCGAQVTGTPTTDAADVAAYKTTAAAASSAAAASKAAAARTQAIKDNCGQFATTTSAGVKAYNDFITAHDTNAPDYAAKRDGAATTLDNAALKVETGVVSAVGALPTELAEKFTAYVTAARDLAAETKKMTYSSPVAKLNEASRRINGARTAVHDACQAN</sequence>
<reference evidence="2" key="2">
    <citation type="submission" date="2020-09" db="EMBL/GenBank/DDBJ databases">
        <authorList>
            <person name="Sun Q."/>
            <person name="Zhou Y."/>
        </authorList>
    </citation>
    <scope>NUCLEOTIDE SEQUENCE</scope>
    <source>
        <strain evidence="2">CGMCC 4.7278</strain>
    </source>
</reference>
<dbReference type="RefSeq" id="WP_188830346.1">
    <property type="nucleotide sequence ID" value="NZ_BMMW01000004.1"/>
</dbReference>
<evidence type="ECO:0000256" key="1">
    <source>
        <dbReference type="SAM" id="SignalP"/>
    </source>
</evidence>
<dbReference type="AlphaFoldDB" id="A0A917QPI0"/>
<reference evidence="2" key="1">
    <citation type="journal article" date="2014" name="Int. J. Syst. Evol. Microbiol.">
        <title>Complete genome sequence of Corynebacterium casei LMG S-19264T (=DSM 44701T), isolated from a smear-ripened cheese.</title>
        <authorList>
            <consortium name="US DOE Joint Genome Institute (JGI-PGF)"/>
            <person name="Walter F."/>
            <person name="Albersmeier A."/>
            <person name="Kalinowski J."/>
            <person name="Ruckert C."/>
        </authorList>
    </citation>
    <scope>NUCLEOTIDE SEQUENCE</scope>
    <source>
        <strain evidence="2">CGMCC 4.7278</strain>
    </source>
</reference>
<comment type="caution">
    <text evidence="2">The sequence shown here is derived from an EMBL/GenBank/DDBJ whole genome shotgun (WGS) entry which is preliminary data.</text>
</comment>
<organism evidence="2 3">
    <name type="scientific">Nocardia camponoti</name>
    <dbReference type="NCBI Taxonomy" id="1616106"/>
    <lineage>
        <taxon>Bacteria</taxon>
        <taxon>Bacillati</taxon>
        <taxon>Actinomycetota</taxon>
        <taxon>Actinomycetes</taxon>
        <taxon>Mycobacteriales</taxon>
        <taxon>Nocardiaceae</taxon>
        <taxon>Nocardia</taxon>
    </lineage>
</organism>
<keyword evidence="1" id="KW-0732">Signal</keyword>
<evidence type="ECO:0000313" key="3">
    <source>
        <dbReference type="Proteomes" id="UP000612956"/>
    </source>
</evidence>
<protein>
    <recommendedName>
        <fullName evidence="4">Lipoprotein</fullName>
    </recommendedName>
</protein>
<feature type="signal peptide" evidence="1">
    <location>
        <begin position="1"/>
        <end position="23"/>
    </location>
</feature>
<evidence type="ECO:0008006" key="4">
    <source>
        <dbReference type="Google" id="ProtNLM"/>
    </source>
</evidence>
<keyword evidence="3" id="KW-1185">Reference proteome</keyword>